<accession>A0A8R1TPV3</accession>
<dbReference type="InterPro" id="IPR001279">
    <property type="entry name" value="Metallo-B-lactamas"/>
</dbReference>
<dbReference type="Proteomes" id="UP000024404">
    <property type="component" value="Unassembled WGS sequence"/>
</dbReference>
<reference evidence="9" key="2">
    <citation type="submission" date="2022-06" db="UniProtKB">
        <authorList>
            <consortium name="EnsemblMetazoa"/>
        </authorList>
    </citation>
    <scope>IDENTIFICATION</scope>
</reference>
<evidence type="ECO:0000256" key="2">
    <source>
        <dbReference type="ARBA" id="ARBA00011738"/>
    </source>
</evidence>
<comment type="function">
    <text evidence="6">Endoribonuclease that catalyzes the hydrolysis of histone-coding pre-mRNA 3'-end. Involved in histone pre-mRNA processing during the S-phase of the cell cycle, which is required for entering/progressing through S-phase. Cleaves histone pre-mRNA at a major and a minor cleavage site after the 5'-ACCCA-3' and the 5'-ACCCACA-3' sequence, respectively, and located downstream of the stem-loop. May require the presence of the HDE element located at the histone pre-RNA 3'-end to avoid non-specific cleavage.</text>
</comment>
<proteinExistence type="predicted"/>
<dbReference type="GO" id="GO:0005829">
    <property type="term" value="C:cytosol"/>
    <property type="evidence" value="ECO:0007669"/>
    <property type="project" value="UniProtKB-SubCell"/>
</dbReference>
<dbReference type="SMART" id="SM00849">
    <property type="entry name" value="Lactamase_B"/>
    <property type="match status" value="1"/>
</dbReference>
<evidence type="ECO:0000256" key="6">
    <source>
        <dbReference type="ARBA" id="ARBA00045869"/>
    </source>
</evidence>
<evidence type="ECO:0000256" key="4">
    <source>
        <dbReference type="ARBA" id="ARBA00032988"/>
    </source>
</evidence>
<keyword evidence="10" id="KW-1185">Reference proteome</keyword>
<reference evidence="10" key="1">
    <citation type="submission" date="2013-10" db="EMBL/GenBank/DDBJ databases">
        <title>Genome sequencing of Onchocerca volvulus.</title>
        <authorList>
            <person name="Cotton J."/>
            <person name="Tsai J."/>
            <person name="Stanley E."/>
            <person name="Tracey A."/>
            <person name="Holroyd N."/>
            <person name="Lustigman S."/>
            <person name="Berriman M."/>
        </authorList>
    </citation>
    <scope>NUCLEOTIDE SEQUENCE</scope>
</reference>
<evidence type="ECO:0000256" key="5">
    <source>
        <dbReference type="ARBA" id="ARBA00044690"/>
    </source>
</evidence>
<feature type="chain" id="PRO_5035739272" description="Metallo-beta-lactamase domain-containing protein 1" evidence="7">
    <location>
        <begin position="24"/>
        <end position="524"/>
    </location>
</feature>
<sequence length="524" mass="58789">MPSIISPLLALLFSLIIIRSVVLHENPRDQLKLLESLNYSVNWLHDFVRRGKGSVSKLPFEEIFIEQSDSDTSSISTAANTVDEIAEANANVVQIGGDFNMAIRSGSKALSISSDAPKISTKSRIILSATTMSSSPTTTLTSRIVTVKTEANSSQLKNVSKKMEFDFKRLAWLLQQAIDKRKTKKNQITKENEMKQNIRLKNDSLLGERIRSSFQQNTFSVSDLRPIQLFYHHLNPVKRSESNNAISRNLETKEAKKMYENGNHSAGNEALKRSSRYSHQILGPIRITQRKKDNYMVLSQTALSVSGIHANDDPMIYIIREGSIMQSTENDHEFVSSITLIIDGGEKILVDTGLATDINGRTWILQRLSELGAPPPSINYVITTHGHPDHSGNTNHFPDAFHYAGKFMHFGKHFNFSRIPEDNAKKLTKNVYLLKTPGHTSDDISVLVNNTSFFGTVVVSGDVFIRKEDMKYPTIWKQLAANETQQQESRKRLLCLANCIIPGHGPLFRVTGNMKRELNCPGSY</sequence>
<evidence type="ECO:0000259" key="8">
    <source>
        <dbReference type="SMART" id="SM00849"/>
    </source>
</evidence>
<name>A0A8R1TPV3_ONCVO</name>
<dbReference type="CDD" id="cd07711">
    <property type="entry name" value="MBLAC1-like_MBL-fold"/>
    <property type="match status" value="1"/>
</dbReference>
<dbReference type="EnsemblMetazoa" id="OVOC2590.1">
    <property type="protein sequence ID" value="OVOC2590.1"/>
    <property type="gene ID" value="WBGene00239399"/>
</dbReference>
<evidence type="ECO:0000256" key="3">
    <source>
        <dbReference type="ARBA" id="ARBA00014856"/>
    </source>
</evidence>
<dbReference type="SUPFAM" id="SSF56281">
    <property type="entry name" value="Metallo-hydrolase/oxidoreductase"/>
    <property type="match status" value="1"/>
</dbReference>
<evidence type="ECO:0000256" key="1">
    <source>
        <dbReference type="ARBA" id="ARBA00004514"/>
    </source>
</evidence>
<dbReference type="InterPro" id="IPR036866">
    <property type="entry name" value="RibonucZ/Hydroxyglut_hydro"/>
</dbReference>
<dbReference type="OMA" id="ADCIIPG"/>
<dbReference type="AlphaFoldDB" id="A0A8R1TPV3"/>
<evidence type="ECO:0000313" key="10">
    <source>
        <dbReference type="Proteomes" id="UP000024404"/>
    </source>
</evidence>
<dbReference type="InterPro" id="IPR039344">
    <property type="entry name" value="MBLAC1"/>
</dbReference>
<dbReference type="Gene3D" id="3.60.15.10">
    <property type="entry name" value="Ribonuclease Z/Hydroxyacylglutathione hydrolase-like"/>
    <property type="match status" value="1"/>
</dbReference>
<organism evidence="9 10">
    <name type="scientific">Onchocerca volvulus</name>
    <dbReference type="NCBI Taxonomy" id="6282"/>
    <lineage>
        <taxon>Eukaryota</taxon>
        <taxon>Metazoa</taxon>
        <taxon>Ecdysozoa</taxon>
        <taxon>Nematoda</taxon>
        <taxon>Chromadorea</taxon>
        <taxon>Rhabditida</taxon>
        <taxon>Spirurina</taxon>
        <taxon>Spiruromorpha</taxon>
        <taxon>Filarioidea</taxon>
        <taxon>Onchocercidae</taxon>
        <taxon>Onchocerca</taxon>
    </lineage>
</organism>
<dbReference type="PANTHER" id="PTHR23200">
    <property type="entry name" value="METALLO-BETA-LACTAMASE DOMAIN-CONTAINING PROTEIN 1"/>
    <property type="match status" value="1"/>
</dbReference>
<comment type="subcellular location">
    <subcellularLocation>
        <location evidence="1">Cytoplasm</location>
        <location evidence="1">Cytosol</location>
    </subcellularLocation>
</comment>
<evidence type="ECO:0000313" key="9">
    <source>
        <dbReference type="EnsemblMetazoa" id="OVOC2590.1"/>
    </source>
</evidence>
<feature type="signal peptide" evidence="7">
    <location>
        <begin position="1"/>
        <end position="23"/>
    </location>
</feature>
<dbReference type="PANTHER" id="PTHR23200:SF48">
    <property type="entry name" value="METALLO-BETA-LACTAMASE DOMAIN-CONTAINING PROTEIN 1"/>
    <property type="match status" value="1"/>
</dbReference>
<dbReference type="Pfam" id="PF00753">
    <property type="entry name" value="Lactamase_B"/>
    <property type="match status" value="1"/>
</dbReference>
<comment type="subunit">
    <text evidence="2">Homodimer.</text>
</comment>
<feature type="domain" description="Metallo-beta-lactamase" evidence="8">
    <location>
        <begin position="335"/>
        <end position="504"/>
    </location>
</feature>
<protein>
    <recommendedName>
        <fullName evidence="3">Metallo-beta-lactamase domain-containing protein 1</fullName>
    </recommendedName>
    <alternativeName>
        <fullName evidence="4">Endoribonuclease MBLAC1</fullName>
    </alternativeName>
</protein>
<comment type="catalytic activity">
    <reaction evidence="5">
        <text>a ribonucleotidyl-ribonucleotide-RNA + H2O = a 3'-end ribonucleotide-RNA + a 5'-end 5'-phospho-ribonucleoside-RNA + H(+)</text>
        <dbReference type="Rhea" id="RHEA:68096"/>
        <dbReference type="Rhea" id="RHEA-COMP:15179"/>
        <dbReference type="Rhea" id="RHEA-COMP:17355"/>
        <dbReference type="Rhea" id="RHEA-COMP:17428"/>
        <dbReference type="ChEBI" id="CHEBI:15377"/>
        <dbReference type="ChEBI" id="CHEBI:15378"/>
        <dbReference type="ChEBI" id="CHEBI:74896"/>
        <dbReference type="ChEBI" id="CHEBI:138282"/>
        <dbReference type="ChEBI" id="CHEBI:173118"/>
    </reaction>
    <physiologicalReaction direction="left-to-right" evidence="5">
        <dbReference type="Rhea" id="RHEA:68097"/>
    </physiologicalReaction>
</comment>
<dbReference type="EMBL" id="CMVM020000075">
    <property type="status" value="NOT_ANNOTATED_CDS"/>
    <property type="molecule type" value="Genomic_DNA"/>
</dbReference>
<evidence type="ECO:0000256" key="7">
    <source>
        <dbReference type="SAM" id="SignalP"/>
    </source>
</evidence>
<keyword evidence="7" id="KW-0732">Signal</keyword>